<dbReference type="NCBIfam" id="TIGR00613">
    <property type="entry name" value="reco"/>
    <property type="match status" value="1"/>
</dbReference>
<dbReference type="GO" id="GO:0043590">
    <property type="term" value="C:bacterial nucleoid"/>
    <property type="evidence" value="ECO:0007669"/>
    <property type="project" value="TreeGrafter"/>
</dbReference>
<comment type="similarity">
    <text evidence="1 7">Belongs to the RecO family.</text>
</comment>
<protein>
    <recommendedName>
        <fullName evidence="2 7">DNA repair protein RecO</fullName>
    </recommendedName>
    <alternativeName>
        <fullName evidence="6 7">Recombination protein O</fullName>
    </alternativeName>
</protein>
<evidence type="ECO:0000256" key="2">
    <source>
        <dbReference type="ARBA" id="ARBA00021310"/>
    </source>
</evidence>
<keyword evidence="3 7" id="KW-0227">DNA damage</keyword>
<dbReference type="HAMAP" id="MF_00201">
    <property type="entry name" value="RecO"/>
    <property type="match status" value="1"/>
</dbReference>
<dbReference type="GO" id="GO:0006302">
    <property type="term" value="P:double-strand break repair"/>
    <property type="evidence" value="ECO:0007669"/>
    <property type="project" value="TreeGrafter"/>
</dbReference>
<dbReference type="Gene3D" id="1.20.1440.120">
    <property type="entry name" value="Recombination protein O, C-terminal domain"/>
    <property type="match status" value="1"/>
</dbReference>
<dbReference type="SUPFAM" id="SSF50249">
    <property type="entry name" value="Nucleic acid-binding proteins"/>
    <property type="match status" value="1"/>
</dbReference>
<reference evidence="9" key="1">
    <citation type="submission" date="2019-11" db="EMBL/GenBank/DDBJ databases">
        <authorList>
            <person name="Feng L."/>
        </authorList>
    </citation>
    <scope>NUCLEOTIDE SEQUENCE</scope>
    <source>
        <strain evidence="9">AundefinedLFYP135</strain>
    </source>
</reference>
<comment type="function">
    <text evidence="7">Involved in DNA repair and RecF pathway recombination.</text>
</comment>
<organism evidence="9">
    <name type="scientific">uncultured Anaerotruncus sp</name>
    <dbReference type="NCBI Taxonomy" id="905011"/>
    <lineage>
        <taxon>Bacteria</taxon>
        <taxon>Bacillati</taxon>
        <taxon>Bacillota</taxon>
        <taxon>Clostridia</taxon>
        <taxon>Eubacteriales</taxon>
        <taxon>Oscillospiraceae</taxon>
        <taxon>Anaerotruncus</taxon>
        <taxon>environmental samples</taxon>
    </lineage>
</organism>
<dbReference type="Gene3D" id="2.40.50.140">
    <property type="entry name" value="Nucleic acid-binding proteins"/>
    <property type="match status" value="1"/>
</dbReference>
<feature type="domain" description="DNA replication/recombination mediator RecO N-terminal" evidence="8">
    <location>
        <begin position="1"/>
        <end position="72"/>
    </location>
</feature>
<evidence type="ECO:0000256" key="5">
    <source>
        <dbReference type="ARBA" id="ARBA00023204"/>
    </source>
</evidence>
<dbReference type="Gene3D" id="6.20.220.20">
    <property type="entry name" value="Recombination protein O, zinc-binding domain"/>
    <property type="match status" value="1"/>
</dbReference>
<proteinExistence type="inferred from homology"/>
<dbReference type="PANTHER" id="PTHR33991">
    <property type="entry name" value="DNA REPAIR PROTEIN RECO"/>
    <property type="match status" value="1"/>
</dbReference>
<evidence type="ECO:0000313" key="9">
    <source>
        <dbReference type="EMBL" id="VYS78081.1"/>
    </source>
</evidence>
<dbReference type="PANTHER" id="PTHR33991:SF1">
    <property type="entry name" value="DNA REPAIR PROTEIN RECO"/>
    <property type="match status" value="1"/>
</dbReference>
<dbReference type="InterPro" id="IPR022572">
    <property type="entry name" value="DNA_rep/recomb_RecO_N"/>
</dbReference>
<evidence type="ECO:0000256" key="1">
    <source>
        <dbReference type="ARBA" id="ARBA00007452"/>
    </source>
</evidence>
<dbReference type="SUPFAM" id="SSF57863">
    <property type="entry name" value="ArfGap/RecO-like zinc finger"/>
    <property type="match status" value="1"/>
</dbReference>
<evidence type="ECO:0000256" key="6">
    <source>
        <dbReference type="ARBA" id="ARBA00033409"/>
    </source>
</evidence>
<name>A0A6N2RD93_9FIRM</name>
<dbReference type="AlphaFoldDB" id="A0A6N2RD93"/>
<evidence type="ECO:0000256" key="7">
    <source>
        <dbReference type="HAMAP-Rule" id="MF_00201"/>
    </source>
</evidence>
<evidence type="ECO:0000259" key="8">
    <source>
        <dbReference type="Pfam" id="PF11967"/>
    </source>
</evidence>
<keyword evidence="5 7" id="KW-0234">DNA repair</keyword>
<dbReference type="GO" id="GO:0006310">
    <property type="term" value="P:DNA recombination"/>
    <property type="evidence" value="ECO:0007669"/>
    <property type="project" value="UniProtKB-UniRule"/>
</dbReference>
<accession>A0A6N2RD93</accession>
<dbReference type="InterPro" id="IPR003717">
    <property type="entry name" value="RecO"/>
</dbReference>
<dbReference type="InterPro" id="IPR037278">
    <property type="entry name" value="ARFGAP/RecO"/>
</dbReference>
<gene>
    <name evidence="7 9" type="primary">recO</name>
    <name evidence="9" type="ORF">AULFYP135_00339</name>
</gene>
<dbReference type="Pfam" id="PF02565">
    <property type="entry name" value="RecO_C"/>
    <property type="match status" value="1"/>
</dbReference>
<dbReference type="InterPro" id="IPR012340">
    <property type="entry name" value="NA-bd_OB-fold"/>
</dbReference>
<evidence type="ECO:0000256" key="4">
    <source>
        <dbReference type="ARBA" id="ARBA00023172"/>
    </source>
</evidence>
<dbReference type="Pfam" id="PF11967">
    <property type="entry name" value="RecO_N"/>
    <property type="match status" value="1"/>
</dbReference>
<evidence type="ECO:0000256" key="3">
    <source>
        <dbReference type="ARBA" id="ARBA00022763"/>
    </source>
</evidence>
<dbReference type="EMBL" id="CACRSL010000003">
    <property type="protein sequence ID" value="VYS78081.1"/>
    <property type="molecule type" value="Genomic_DNA"/>
</dbReference>
<dbReference type="InterPro" id="IPR042242">
    <property type="entry name" value="RecO_C"/>
</dbReference>
<keyword evidence="4 7" id="KW-0233">DNA recombination</keyword>
<sequence>MQITTYGMVLREKTIEDDRLLTILTKEYGVIFAYARGAKRLRGKLVSSTEQLCYSRFVLFKNKDRYSVDSAEADTIFFGVRQDIEKLALASYFCELCIQAIPREEPAEEYLRLLLNSLHFLENGKRSPLFLKPVFELRLLTLAGFMPDLLGCRECGTFEDPQMKFLPRTGELLCGACAPEPGEGVPIPVPPGVLTAMRHIIYSEFDKLFRFSLDEGGLRQLAAVSESYLIAQLDLRLPTLDFYNSLFRGR</sequence>